<keyword evidence="2" id="KW-1185">Reference proteome</keyword>
<name>A0A5B7E3L5_PORTR</name>
<reference evidence="1 2" key="1">
    <citation type="submission" date="2019-05" db="EMBL/GenBank/DDBJ databases">
        <title>Another draft genome of Portunus trituberculatus and its Hox gene families provides insights of decapod evolution.</title>
        <authorList>
            <person name="Jeong J.-H."/>
            <person name="Song I."/>
            <person name="Kim S."/>
            <person name="Choi T."/>
            <person name="Kim D."/>
            <person name="Ryu S."/>
            <person name="Kim W."/>
        </authorList>
    </citation>
    <scope>NUCLEOTIDE SEQUENCE [LARGE SCALE GENOMIC DNA]</scope>
    <source>
        <tissue evidence="1">Muscle</tissue>
    </source>
</reference>
<proteinExistence type="predicted"/>
<dbReference type="Proteomes" id="UP000324222">
    <property type="component" value="Unassembled WGS sequence"/>
</dbReference>
<protein>
    <submittedName>
        <fullName evidence="1">Uncharacterized protein</fullName>
    </submittedName>
</protein>
<dbReference type="AlphaFoldDB" id="A0A5B7E3L5"/>
<sequence>MARSALFSLGIVVDGCRTGDHPLVIRFMKGQHLT</sequence>
<evidence type="ECO:0000313" key="1">
    <source>
        <dbReference type="EMBL" id="MPC27937.1"/>
    </source>
</evidence>
<dbReference type="EMBL" id="VSRR010001829">
    <property type="protein sequence ID" value="MPC27937.1"/>
    <property type="molecule type" value="Genomic_DNA"/>
</dbReference>
<accession>A0A5B7E3L5</accession>
<evidence type="ECO:0000313" key="2">
    <source>
        <dbReference type="Proteomes" id="UP000324222"/>
    </source>
</evidence>
<organism evidence="1 2">
    <name type="scientific">Portunus trituberculatus</name>
    <name type="common">Swimming crab</name>
    <name type="synonym">Neptunus trituberculatus</name>
    <dbReference type="NCBI Taxonomy" id="210409"/>
    <lineage>
        <taxon>Eukaryota</taxon>
        <taxon>Metazoa</taxon>
        <taxon>Ecdysozoa</taxon>
        <taxon>Arthropoda</taxon>
        <taxon>Crustacea</taxon>
        <taxon>Multicrustacea</taxon>
        <taxon>Malacostraca</taxon>
        <taxon>Eumalacostraca</taxon>
        <taxon>Eucarida</taxon>
        <taxon>Decapoda</taxon>
        <taxon>Pleocyemata</taxon>
        <taxon>Brachyura</taxon>
        <taxon>Eubrachyura</taxon>
        <taxon>Portunoidea</taxon>
        <taxon>Portunidae</taxon>
        <taxon>Portuninae</taxon>
        <taxon>Portunus</taxon>
    </lineage>
</organism>
<comment type="caution">
    <text evidence="1">The sequence shown here is derived from an EMBL/GenBank/DDBJ whole genome shotgun (WGS) entry which is preliminary data.</text>
</comment>
<gene>
    <name evidence="1" type="ORF">E2C01_021127</name>
</gene>